<name>A0A523RWL7_UNCAE</name>
<dbReference type="AlphaFoldDB" id="A0A523RWL7"/>
<organism evidence="2 3">
    <name type="scientific">Aerophobetes bacterium</name>
    <dbReference type="NCBI Taxonomy" id="2030807"/>
    <lineage>
        <taxon>Bacteria</taxon>
        <taxon>Candidatus Aerophobota</taxon>
    </lineage>
</organism>
<keyword evidence="1" id="KW-0472">Membrane</keyword>
<dbReference type="Proteomes" id="UP000316360">
    <property type="component" value="Unassembled WGS sequence"/>
</dbReference>
<evidence type="ECO:0000313" key="3">
    <source>
        <dbReference type="Proteomes" id="UP000316360"/>
    </source>
</evidence>
<keyword evidence="1" id="KW-0812">Transmembrane</keyword>
<dbReference type="EMBL" id="SOKJ01000242">
    <property type="protein sequence ID" value="TET10165.1"/>
    <property type="molecule type" value="Genomic_DNA"/>
</dbReference>
<accession>A0A523RWL7</accession>
<comment type="caution">
    <text evidence="2">The sequence shown here is derived from an EMBL/GenBank/DDBJ whole genome shotgun (WGS) entry which is preliminary data.</text>
</comment>
<evidence type="ECO:0000256" key="1">
    <source>
        <dbReference type="SAM" id="Phobius"/>
    </source>
</evidence>
<protein>
    <submittedName>
        <fullName evidence="2">Uncharacterized protein</fullName>
    </submittedName>
</protein>
<evidence type="ECO:0000313" key="2">
    <source>
        <dbReference type="EMBL" id="TET10165.1"/>
    </source>
</evidence>
<feature type="transmembrane region" description="Helical" evidence="1">
    <location>
        <begin position="55"/>
        <end position="71"/>
    </location>
</feature>
<dbReference type="Pfam" id="PF17248">
    <property type="entry name" value="DUF5317"/>
    <property type="match status" value="1"/>
</dbReference>
<keyword evidence="1" id="KW-1133">Transmembrane helix</keyword>
<dbReference type="InterPro" id="IPR035168">
    <property type="entry name" value="DUF5317"/>
</dbReference>
<gene>
    <name evidence="2" type="ORF">E3J84_04340</name>
</gene>
<proteinExistence type="predicted"/>
<reference evidence="2 3" key="1">
    <citation type="submission" date="2019-03" db="EMBL/GenBank/DDBJ databases">
        <title>Metabolic potential of uncultured bacteria and archaea associated with petroleum seepage in deep-sea sediments.</title>
        <authorList>
            <person name="Dong X."/>
            <person name="Hubert C."/>
        </authorList>
    </citation>
    <scope>NUCLEOTIDE SEQUENCE [LARGE SCALE GENOMIC DNA]</scope>
    <source>
        <strain evidence="2">E44_bin7</strain>
    </source>
</reference>
<sequence>MPVSVDAVLKAHLEDFLHLLGSKTYVIHTILKESTHLKFLADVIPLPPPYPRPRVLSIGDIIMAVGLFMLIQRGMVRRAS</sequence>